<evidence type="ECO:0008006" key="4">
    <source>
        <dbReference type="Google" id="ProtNLM"/>
    </source>
</evidence>
<feature type="compositionally biased region" description="Acidic residues" evidence="1">
    <location>
        <begin position="64"/>
        <end position="91"/>
    </location>
</feature>
<name>A0A8T1ZJT7_9BRAS</name>
<evidence type="ECO:0000256" key="1">
    <source>
        <dbReference type="SAM" id="MobiDB-lite"/>
    </source>
</evidence>
<organism evidence="2 3">
    <name type="scientific">Arabidopsis thaliana x Arabidopsis arenosa</name>
    <dbReference type="NCBI Taxonomy" id="1240361"/>
    <lineage>
        <taxon>Eukaryota</taxon>
        <taxon>Viridiplantae</taxon>
        <taxon>Streptophyta</taxon>
        <taxon>Embryophyta</taxon>
        <taxon>Tracheophyta</taxon>
        <taxon>Spermatophyta</taxon>
        <taxon>Magnoliopsida</taxon>
        <taxon>eudicotyledons</taxon>
        <taxon>Gunneridae</taxon>
        <taxon>Pentapetalae</taxon>
        <taxon>rosids</taxon>
        <taxon>malvids</taxon>
        <taxon>Brassicales</taxon>
        <taxon>Brassicaceae</taxon>
        <taxon>Camelineae</taxon>
        <taxon>Arabidopsis</taxon>
    </lineage>
</organism>
<dbReference type="EMBL" id="JAEFBK010000010">
    <property type="protein sequence ID" value="KAG7559576.1"/>
    <property type="molecule type" value="Genomic_DNA"/>
</dbReference>
<comment type="caution">
    <text evidence="2">The sequence shown here is derived from an EMBL/GenBank/DDBJ whole genome shotgun (WGS) entry which is preliminary data.</text>
</comment>
<evidence type="ECO:0000313" key="2">
    <source>
        <dbReference type="EMBL" id="KAG7559576.1"/>
    </source>
</evidence>
<sequence>MSIMIQRTRPPVYIDNQMSLDTFFLIRVGDPSVNLFMSFSRTVDATNADVDEQTDVQDEKTNEDAEDGENEEVDGEELNDSDENIEKDDDVSGGYKEYGVGHVEEDVCDIPPTVEPAGEFSRLLAECTTTSQRVRTGETSANLGDTQLTMNSTRTCQHGLLQCTYTRECVRDTGCEGEFVTYTDTDVNGRDEVNGEIGVDLDIGGSETGVLNETDLRIQPSVESYEVYNGFSLSHSGEPEILDNDAAPVFDDLAKVRCDSTEVEISTTGETLYVGSVFMNRQVIQQTMAYLALKVCFCYKQTRFDPRRLEVACVDDNCRWHLSAKVVKNSECFKIISTSIEDYVRKHVILCENNEEVDEEEKIEGNKEDEKKEHEDDEEKKEDDKDDDYEQ</sequence>
<dbReference type="AlphaFoldDB" id="A0A8T1ZJT7"/>
<feature type="compositionally biased region" description="Basic and acidic residues" evidence="1">
    <location>
        <begin position="363"/>
        <end position="374"/>
    </location>
</feature>
<feature type="region of interest" description="Disordered" evidence="1">
    <location>
        <begin position="47"/>
        <end position="96"/>
    </location>
</feature>
<feature type="region of interest" description="Disordered" evidence="1">
    <location>
        <begin position="356"/>
        <end position="391"/>
    </location>
</feature>
<evidence type="ECO:0000313" key="3">
    <source>
        <dbReference type="Proteomes" id="UP000694240"/>
    </source>
</evidence>
<reference evidence="2 3" key="1">
    <citation type="submission" date="2020-12" db="EMBL/GenBank/DDBJ databases">
        <title>Concerted genomic and epigenomic changes stabilize Arabidopsis allopolyploids.</title>
        <authorList>
            <person name="Chen Z."/>
        </authorList>
    </citation>
    <scope>NUCLEOTIDE SEQUENCE [LARGE SCALE GENOMIC DNA]</scope>
    <source>
        <strain evidence="2">Allo738</strain>
        <tissue evidence="2">Leaf</tissue>
    </source>
</reference>
<gene>
    <name evidence="2" type="ORF">ISN45_Aa05g011690</name>
</gene>
<keyword evidence="3" id="KW-1185">Reference proteome</keyword>
<feature type="compositionally biased region" description="Acidic residues" evidence="1">
    <location>
        <begin position="375"/>
        <end position="391"/>
    </location>
</feature>
<proteinExistence type="predicted"/>
<dbReference type="Proteomes" id="UP000694240">
    <property type="component" value="Chromosome 10"/>
</dbReference>
<accession>A0A8T1ZJT7</accession>
<protein>
    <recommendedName>
        <fullName evidence="4">Transposase MuDR plant domain-containing protein</fullName>
    </recommendedName>
</protein>